<dbReference type="STRING" id="63057.A0A2P5FK57"/>
<accession>A0A2P5FK57</accession>
<name>A0A2P5FK57_TREOI</name>
<dbReference type="OrthoDB" id="1194578at2759"/>
<proteinExistence type="predicted"/>
<dbReference type="Proteomes" id="UP000237000">
    <property type="component" value="Unassembled WGS sequence"/>
</dbReference>
<comment type="caution">
    <text evidence="2">The sequence shown here is derived from an EMBL/GenBank/DDBJ whole genome shotgun (WGS) entry which is preliminary data.</text>
</comment>
<dbReference type="AlphaFoldDB" id="A0A2P5FK57"/>
<sequence>MAVAANTRLMCSPLPPVIRENQSPMVTPTKTVLLPPQVTREGGQKSQAKRTSTVSRRDMMICLTAEAMSLATFWPTEPAEAARISKSEMKRKILEKLQQLREKAGIAKPKNENEEKQYPEPPSGKDEKKLQALSPSQSSPEYSVETLVEAALDQVLTFIP</sequence>
<organism evidence="2 3">
    <name type="scientific">Trema orientale</name>
    <name type="common">Charcoal tree</name>
    <name type="synonym">Celtis orientalis</name>
    <dbReference type="NCBI Taxonomy" id="63057"/>
    <lineage>
        <taxon>Eukaryota</taxon>
        <taxon>Viridiplantae</taxon>
        <taxon>Streptophyta</taxon>
        <taxon>Embryophyta</taxon>
        <taxon>Tracheophyta</taxon>
        <taxon>Spermatophyta</taxon>
        <taxon>Magnoliopsida</taxon>
        <taxon>eudicotyledons</taxon>
        <taxon>Gunneridae</taxon>
        <taxon>Pentapetalae</taxon>
        <taxon>rosids</taxon>
        <taxon>fabids</taxon>
        <taxon>Rosales</taxon>
        <taxon>Cannabaceae</taxon>
        <taxon>Trema</taxon>
    </lineage>
</organism>
<reference evidence="3" key="1">
    <citation type="submission" date="2016-06" db="EMBL/GenBank/DDBJ databases">
        <title>Parallel loss of symbiosis genes in relatives of nitrogen-fixing non-legume Parasponia.</title>
        <authorList>
            <person name="Van Velzen R."/>
            <person name="Holmer R."/>
            <person name="Bu F."/>
            <person name="Rutten L."/>
            <person name="Van Zeijl A."/>
            <person name="Liu W."/>
            <person name="Santuari L."/>
            <person name="Cao Q."/>
            <person name="Sharma T."/>
            <person name="Shen D."/>
            <person name="Roswanjaya Y."/>
            <person name="Wardhani T."/>
            <person name="Kalhor M.S."/>
            <person name="Jansen J."/>
            <person name="Van den Hoogen J."/>
            <person name="Gungor B."/>
            <person name="Hartog M."/>
            <person name="Hontelez J."/>
            <person name="Verver J."/>
            <person name="Yang W.-C."/>
            <person name="Schijlen E."/>
            <person name="Repin R."/>
            <person name="Schilthuizen M."/>
            <person name="Schranz E."/>
            <person name="Heidstra R."/>
            <person name="Miyata K."/>
            <person name="Fedorova E."/>
            <person name="Kohlen W."/>
            <person name="Bisseling T."/>
            <person name="Smit S."/>
            <person name="Geurts R."/>
        </authorList>
    </citation>
    <scope>NUCLEOTIDE SEQUENCE [LARGE SCALE GENOMIC DNA]</scope>
    <source>
        <strain evidence="3">cv. RG33-2</strain>
    </source>
</reference>
<evidence type="ECO:0000256" key="1">
    <source>
        <dbReference type="SAM" id="MobiDB-lite"/>
    </source>
</evidence>
<dbReference type="InParanoid" id="A0A2P5FK57"/>
<gene>
    <name evidence="2" type="ORF">TorRG33x02_060100</name>
</gene>
<protein>
    <submittedName>
        <fullName evidence="2">Uncharacterized protein</fullName>
    </submittedName>
</protein>
<feature type="compositionally biased region" description="Basic and acidic residues" evidence="1">
    <location>
        <begin position="100"/>
        <end position="130"/>
    </location>
</feature>
<evidence type="ECO:0000313" key="3">
    <source>
        <dbReference type="Proteomes" id="UP000237000"/>
    </source>
</evidence>
<feature type="region of interest" description="Disordered" evidence="1">
    <location>
        <begin position="100"/>
        <end position="144"/>
    </location>
</feature>
<evidence type="ECO:0000313" key="2">
    <source>
        <dbReference type="EMBL" id="PON98180.1"/>
    </source>
</evidence>
<keyword evidence="3" id="KW-1185">Reference proteome</keyword>
<dbReference type="EMBL" id="JXTC01000026">
    <property type="protein sequence ID" value="PON98180.1"/>
    <property type="molecule type" value="Genomic_DNA"/>
</dbReference>